<dbReference type="EMBL" id="LAZR01001270">
    <property type="protein sequence ID" value="KKN47541.1"/>
    <property type="molecule type" value="Genomic_DNA"/>
</dbReference>
<dbReference type="AlphaFoldDB" id="A0A0F9TER5"/>
<reference evidence="2" key="1">
    <citation type="journal article" date="2015" name="Nature">
        <title>Complex archaea that bridge the gap between prokaryotes and eukaryotes.</title>
        <authorList>
            <person name="Spang A."/>
            <person name="Saw J.H."/>
            <person name="Jorgensen S.L."/>
            <person name="Zaremba-Niedzwiedzka K."/>
            <person name="Martijn J."/>
            <person name="Lind A.E."/>
            <person name="van Eijk R."/>
            <person name="Schleper C."/>
            <person name="Guy L."/>
            <person name="Ettema T.J."/>
        </authorList>
    </citation>
    <scope>NUCLEOTIDE SEQUENCE</scope>
</reference>
<sequence length="118" mass="13650">MKSTKSMKHKKEIAFGLVIILWIITAWLLYPLIILDSVDMENAKEYLYRSAIGITIMIILFGKTILDLFFPQVTFNTIPLLNTIFLTIYSIFLAGGIIFMITRMIILYMRSIKSGFLF</sequence>
<feature type="transmembrane region" description="Helical" evidence="1">
    <location>
        <begin position="46"/>
        <end position="66"/>
    </location>
</feature>
<proteinExistence type="predicted"/>
<keyword evidence="1" id="KW-1133">Transmembrane helix</keyword>
<organism evidence="2">
    <name type="scientific">marine sediment metagenome</name>
    <dbReference type="NCBI Taxonomy" id="412755"/>
    <lineage>
        <taxon>unclassified sequences</taxon>
        <taxon>metagenomes</taxon>
        <taxon>ecological metagenomes</taxon>
    </lineage>
</organism>
<feature type="transmembrane region" description="Helical" evidence="1">
    <location>
        <begin position="86"/>
        <end position="109"/>
    </location>
</feature>
<protein>
    <submittedName>
        <fullName evidence="2">Uncharacterized protein</fullName>
    </submittedName>
</protein>
<name>A0A0F9TER5_9ZZZZ</name>
<keyword evidence="1" id="KW-0472">Membrane</keyword>
<evidence type="ECO:0000256" key="1">
    <source>
        <dbReference type="SAM" id="Phobius"/>
    </source>
</evidence>
<comment type="caution">
    <text evidence="2">The sequence shown here is derived from an EMBL/GenBank/DDBJ whole genome shotgun (WGS) entry which is preliminary data.</text>
</comment>
<accession>A0A0F9TER5</accession>
<feature type="transmembrane region" description="Helical" evidence="1">
    <location>
        <begin position="13"/>
        <end position="34"/>
    </location>
</feature>
<evidence type="ECO:0000313" key="2">
    <source>
        <dbReference type="EMBL" id="KKN47541.1"/>
    </source>
</evidence>
<keyword evidence="1" id="KW-0812">Transmembrane</keyword>
<gene>
    <name evidence="2" type="ORF">LCGC14_0661760</name>
</gene>